<reference evidence="1 2" key="1">
    <citation type="journal article" date="2024" name="G3 (Bethesda)">
        <title>Genome assembly of Hibiscus sabdariffa L. provides insights into metabolisms of medicinal natural products.</title>
        <authorList>
            <person name="Kim T."/>
        </authorList>
    </citation>
    <scope>NUCLEOTIDE SEQUENCE [LARGE SCALE GENOMIC DNA]</scope>
    <source>
        <strain evidence="1">TK-2024</strain>
        <tissue evidence="1">Old leaves</tissue>
    </source>
</reference>
<evidence type="ECO:0000313" key="2">
    <source>
        <dbReference type="Proteomes" id="UP001396334"/>
    </source>
</evidence>
<name>A0ABR2A682_9ROSI</name>
<organism evidence="1 2">
    <name type="scientific">Hibiscus sabdariffa</name>
    <name type="common">roselle</name>
    <dbReference type="NCBI Taxonomy" id="183260"/>
    <lineage>
        <taxon>Eukaryota</taxon>
        <taxon>Viridiplantae</taxon>
        <taxon>Streptophyta</taxon>
        <taxon>Embryophyta</taxon>
        <taxon>Tracheophyta</taxon>
        <taxon>Spermatophyta</taxon>
        <taxon>Magnoliopsida</taxon>
        <taxon>eudicotyledons</taxon>
        <taxon>Gunneridae</taxon>
        <taxon>Pentapetalae</taxon>
        <taxon>rosids</taxon>
        <taxon>malvids</taxon>
        <taxon>Malvales</taxon>
        <taxon>Malvaceae</taxon>
        <taxon>Malvoideae</taxon>
        <taxon>Hibiscus</taxon>
    </lineage>
</organism>
<keyword evidence="2" id="KW-1185">Reference proteome</keyword>
<dbReference type="Proteomes" id="UP001396334">
    <property type="component" value="Unassembled WGS sequence"/>
</dbReference>
<accession>A0ABR2A682</accession>
<proteinExistence type="predicted"/>
<gene>
    <name evidence="1" type="ORF">V6N11_047146</name>
</gene>
<dbReference type="EMBL" id="JBBPBN010000358">
    <property type="protein sequence ID" value="KAK8488207.1"/>
    <property type="molecule type" value="Genomic_DNA"/>
</dbReference>
<comment type="caution">
    <text evidence="1">The sequence shown here is derived from an EMBL/GenBank/DDBJ whole genome shotgun (WGS) entry which is preliminary data.</text>
</comment>
<sequence>MESFFLFLSGNAVKDGCWGLFDEGAKSLIFRLFGILLSAELRLMAGARQMRSFLLFVLGYGKVTELDFPSQHPASEALQSIAFTPVVLMLIAESLGHS</sequence>
<protein>
    <submittedName>
        <fullName evidence="1">Uncharacterized protein</fullName>
    </submittedName>
</protein>
<evidence type="ECO:0000313" key="1">
    <source>
        <dbReference type="EMBL" id="KAK8488207.1"/>
    </source>
</evidence>